<dbReference type="SMART" id="SM00905">
    <property type="entry name" value="FolB"/>
    <property type="match status" value="1"/>
</dbReference>
<dbReference type="Gene3D" id="3.30.1130.10">
    <property type="match status" value="1"/>
</dbReference>
<dbReference type="GO" id="GO:0046656">
    <property type="term" value="P:folic acid biosynthetic process"/>
    <property type="evidence" value="ECO:0007669"/>
    <property type="project" value="UniProtKB-UniRule"/>
</dbReference>
<feature type="domain" description="Dihydroneopterin aldolase/epimerase" evidence="7">
    <location>
        <begin position="4"/>
        <end position="117"/>
    </location>
</feature>
<dbReference type="RefSeq" id="WP_091364077.1">
    <property type="nucleotide sequence ID" value="NZ_CALJSX010000044.1"/>
</dbReference>
<evidence type="ECO:0000256" key="2">
    <source>
        <dbReference type="ARBA" id="ARBA00005013"/>
    </source>
</evidence>
<dbReference type="SUPFAM" id="SSF55620">
    <property type="entry name" value="Tetrahydrobiopterin biosynthesis enzymes-like"/>
    <property type="match status" value="1"/>
</dbReference>
<dbReference type="GO" id="GO:0004150">
    <property type="term" value="F:dihydroneopterin aldolase activity"/>
    <property type="evidence" value="ECO:0007669"/>
    <property type="project" value="UniProtKB-UniRule"/>
</dbReference>
<dbReference type="EMBL" id="FMXA01000008">
    <property type="protein sequence ID" value="SDA47755.1"/>
    <property type="molecule type" value="Genomic_DNA"/>
</dbReference>
<evidence type="ECO:0000256" key="4">
    <source>
        <dbReference type="ARBA" id="ARBA00022909"/>
    </source>
</evidence>
<evidence type="ECO:0000256" key="1">
    <source>
        <dbReference type="ARBA" id="ARBA00001353"/>
    </source>
</evidence>
<dbReference type="STRING" id="209880.SAMN02910343_00792"/>
<evidence type="ECO:0000256" key="6">
    <source>
        <dbReference type="RuleBase" id="RU362079"/>
    </source>
</evidence>
<dbReference type="Proteomes" id="UP000199689">
    <property type="component" value="Unassembled WGS sequence"/>
</dbReference>
<evidence type="ECO:0000313" key="9">
    <source>
        <dbReference type="Proteomes" id="UP000199689"/>
    </source>
</evidence>
<reference evidence="8 9" key="1">
    <citation type="submission" date="2016-10" db="EMBL/GenBank/DDBJ databases">
        <authorList>
            <person name="de Groot N.N."/>
        </authorList>
    </citation>
    <scope>NUCLEOTIDE SEQUENCE [LARGE SCALE GENOMIC DNA]</scope>
    <source>
        <strain evidence="8 9">DSM 15230</strain>
    </source>
</reference>
<dbReference type="GeneID" id="87755822"/>
<dbReference type="GO" id="GO:0046654">
    <property type="term" value="P:tetrahydrofolate biosynthetic process"/>
    <property type="evidence" value="ECO:0007669"/>
    <property type="project" value="UniProtKB-UniRule"/>
</dbReference>
<dbReference type="OrthoDB" id="9803748at2"/>
<dbReference type="NCBIfam" id="TIGR00525">
    <property type="entry name" value="folB"/>
    <property type="match status" value="1"/>
</dbReference>
<evidence type="ECO:0000256" key="5">
    <source>
        <dbReference type="ARBA" id="ARBA00023239"/>
    </source>
</evidence>
<dbReference type="GO" id="GO:0005737">
    <property type="term" value="C:cytoplasm"/>
    <property type="evidence" value="ECO:0007669"/>
    <property type="project" value="TreeGrafter"/>
</dbReference>
<dbReference type="PANTHER" id="PTHR42844">
    <property type="entry name" value="DIHYDRONEOPTERIN ALDOLASE 1-RELATED"/>
    <property type="match status" value="1"/>
</dbReference>
<dbReference type="CDD" id="cd00534">
    <property type="entry name" value="DHNA_DHNTPE"/>
    <property type="match status" value="1"/>
</dbReference>
<dbReference type="Pfam" id="PF02152">
    <property type="entry name" value="FolB"/>
    <property type="match status" value="1"/>
</dbReference>
<sequence>MDKITLKGMEFYARHGAMKEEQILGQKFTVDITMYLSLDKAGADDDLEKTVNYAKVYSFCRKIVEGAPVRLIERLAWMINEKIMKEYPEILSIRTTVHKPGAPVGGIFQDVSVTLEKTR</sequence>
<name>A0A1G5VRS0_9FIRM</name>
<keyword evidence="4 6" id="KW-0289">Folate biosynthesis</keyword>
<comment type="similarity">
    <text evidence="3 6">Belongs to the DHNA family.</text>
</comment>
<dbReference type="EC" id="4.1.2.25" evidence="6"/>
<dbReference type="UniPathway" id="UPA00077">
    <property type="reaction ID" value="UER00154"/>
</dbReference>
<keyword evidence="5 6" id="KW-0456">Lyase</keyword>
<comment type="catalytic activity">
    <reaction evidence="1 6">
        <text>7,8-dihydroneopterin = 6-hydroxymethyl-7,8-dihydropterin + glycolaldehyde</text>
        <dbReference type="Rhea" id="RHEA:10540"/>
        <dbReference type="ChEBI" id="CHEBI:17001"/>
        <dbReference type="ChEBI" id="CHEBI:17071"/>
        <dbReference type="ChEBI" id="CHEBI:44841"/>
        <dbReference type="EC" id="4.1.2.25"/>
    </reaction>
</comment>
<organism evidence="8 9">
    <name type="scientific">Allisonella histaminiformans</name>
    <dbReference type="NCBI Taxonomy" id="209880"/>
    <lineage>
        <taxon>Bacteria</taxon>
        <taxon>Bacillati</taxon>
        <taxon>Bacillota</taxon>
        <taxon>Negativicutes</taxon>
        <taxon>Veillonellales</taxon>
        <taxon>Veillonellaceae</taxon>
        <taxon>Allisonella</taxon>
    </lineage>
</organism>
<comment type="function">
    <text evidence="6">Catalyzes the conversion of 7,8-dihydroneopterin to 6-hydroxymethyl-7,8-dihydropterin.</text>
</comment>
<dbReference type="InterPro" id="IPR006157">
    <property type="entry name" value="FolB_dom"/>
</dbReference>
<comment type="pathway">
    <text evidence="2 6">Cofactor biosynthesis; tetrahydrofolate biosynthesis; 2-amino-4-hydroxy-6-hydroxymethyl-7,8-dihydropteridine diphosphate from 7,8-dihydroneopterin triphosphate: step 3/4.</text>
</comment>
<keyword evidence="9" id="KW-1185">Reference proteome</keyword>
<proteinExistence type="inferred from homology"/>
<protein>
    <recommendedName>
        <fullName evidence="6">7,8-dihydroneopterin aldolase</fullName>
        <ecNumber evidence="6">4.1.2.25</ecNumber>
    </recommendedName>
</protein>
<gene>
    <name evidence="8" type="ORF">SAMN02910343_00792</name>
</gene>
<dbReference type="PANTHER" id="PTHR42844:SF1">
    <property type="entry name" value="DIHYDRONEOPTERIN ALDOLASE 1-RELATED"/>
    <property type="match status" value="1"/>
</dbReference>
<evidence type="ECO:0000259" key="7">
    <source>
        <dbReference type="SMART" id="SM00905"/>
    </source>
</evidence>
<evidence type="ECO:0000313" key="8">
    <source>
        <dbReference type="EMBL" id="SDA47755.1"/>
    </source>
</evidence>
<dbReference type="InterPro" id="IPR043133">
    <property type="entry name" value="GTP-CH-I_C/QueF"/>
</dbReference>
<accession>A0A1G5VRS0</accession>
<evidence type="ECO:0000256" key="3">
    <source>
        <dbReference type="ARBA" id="ARBA00005708"/>
    </source>
</evidence>
<dbReference type="NCBIfam" id="TIGR00526">
    <property type="entry name" value="folB_dom"/>
    <property type="match status" value="1"/>
</dbReference>
<dbReference type="FunFam" id="3.30.1130.10:FF:000003">
    <property type="entry name" value="7,8-dihydroneopterin aldolase"/>
    <property type="match status" value="1"/>
</dbReference>
<dbReference type="AlphaFoldDB" id="A0A1G5VRS0"/>
<dbReference type="InterPro" id="IPR006156">
    <property type="entry name" value="Dihydroneopterin_aldolase"/>
</dbReference>